<keyword evidence="1" id="KW-1133">Transmembrane helix</keyword>
<dbReference type="InterPro" id="IPR002110">
    <property type="entry name" value="Ankyrin_rpt"/>
</dbReference>
<evidence type="ECO:0000313" key="3">
    <source>
        <dbReference type="Proteomes" id="UP001168821"/>
    </source>
</evidence>
<evidence type="ECO:0000256" key="1">
    <source>
        <dbReference type="SAM" id="Phobius"/>
    </source>
</evidence>
<protein>
    <submittedName>
        <fullName evidence="2">Uncharacterized protein</fullName>
    </submittedName>
</protein>
<reference evidence="2" key="1">
    <citation type="journal article" date="2023" name="G3 (Bethesda)">
        <title>Whole genome assemblies of Zophobas morio and Tenebrio molitor.</title>
        <authorList>
            <person name="Kaur S."/>
            <person name="Stinson S.A."/>
            <person name="diCenzo G.C."/>
        </authorList>
    </citation>
    <scope>NUCLEOTIDE SEQUENCE</scope>
    <source>
        <strain evidence="2">QUZm001</strain>
    </source>
</reference>
<dbReference type="Gene3D" id="1.25.40.20">
    <property type="entry name" value="Ankyrin repeat-containing domain"/>
    <property type="match status" value="1"/>
</dbReference>
<dbReference type="Proteomes" id="UP001168821">
    <property type="component" value="Unassembled WGS sequence"/>
</dbReference>
<feature type="transmembrane region" description="Helical" evidence="1">
    <location>
        <begin position="6"/>
        <end position="27"/>
    </location>
</feature>
<dbReference type="InterPro" id="IPR052050">
    <property type="entry name" value="SecEffector_AnkRepeat"/>
</dbReference>
<keyword evidence="1" id="KW-0472">Membrane</keyword>
<dbReference type="Pfam" id="PF00023">
    <property type="entry name" value="Ank"/>
    <property type="match status" value="1"/>
</dbReference>
<keyword evidence="1" id="KW-0812">Transmembrane</keyword>
<comment type="caution">
    <text evidence="2">The sequence shown here is derived from an EMBL/GenBank/DDBJ whole genome shotgun (WGS) entry which is preliminary data.</text>
</comment>
<dbReference type="PANTHER" id="PTHR46586">
    <property type="entry name" value="ANKYRIN REPEAT-CONTAINING PROTEIN"/>
    <property type="match status" value="1"/>
</dbReference>
<keyword evidence="3" id="KW-1185">Reference proteome</keyword>
<name>A0AA38HK87_9CUCU</name>
<dbReference type="InterPro" id="IPR036770">
    <property type="entry name" value="Ankyrin_rpt-contain_sf"/>
</dbReference>
<gene>
    <name evidence="2" type="ORF">Zmor_027107</name>
</gene>
<proteinExistence type="predicted"/>
<dbReference type="PANTHER" id="PTHR46586:SF3">
    <property type="entry name" value="ANKYRIN REPEAT-CONTAINING PROTEIN"/>
    <property type="match status" value="1"/>
</dbReference>
<sequence length="144" mass="16123">MNLGSITTMTMNLVALFGQINMLKLFFRFTNIKCTSKAIEWAAEKGHLNVVKFLLEERKEVSIITNATYNALQGGHLEITNYLQGHIALGAVNALIKAVEKKDIEVVILIFKLKLLNDPVKALHLIRRRGLCNIVSHLEALIPC</sequence>
<accession>A0AA38HK87</accession>
<dbReference type="AlphaFoldDB" id="A0AA38HK87"/>
<dbReference type="SUPFAM" id="SSF48403">
    <property type="entry name" value="Ankyrin repeat"/>
    <property type="match status" value="1"/>
</dbReference>
<evidence type="ECO:0000313" key="2">
    <source>
        <dbReference type="EMBL" id="KAJ3636453.1"/>
    </source>
</evidence>
<dbReference type="EMBL" id="JALNTZ010000086">
    <property type="protein sequence ID" value="KAJ3636453.1"/>
    <property type="molecule type" value="Genomic_DNA"/>
</dbReference>
<organism evidence="2 3">
    <name type="scientific">Zophobas morio</name>
    <dbReference type="NCBI Taxonomy" id="2755281"/>
    <lineage>
        <taxon>Eukaryota</taxon>
        <taxon>Metazoa</taxon>
        <taxon>Ecdysozoa</taxon>
        <taxon>Arthropoda</taxon>
        <taxon>Hexapoda</taxon>
        <taxon>Insecta</taxon>
        <taxon>Pterygota</taxon>
        <taxon>Neoptera</taxon>
        <taxon>Endopterygota</taxon>
        <taxon>Coleoptera</taxon>
        <taxon>Polyphaga</taxon>
        <taxon>Cucujiformia</taxon>
        <taxon>Tenebrionidae</taxon>
        <taxon>Zophobas</taxon>
    </lineage>
</organism>